<sequence length="301" mass="34895">MNFYKSWLLYVDYLKIEKNATKLTIEAYEQDISVFFTFLKEQSLSSLLDVDYGVIRTFLTTLYSRDLSKRSVNRYISSLRSFYKFLVREHIVKENPFVHLQLPKGDYTIPEFMYLEEIDVLFESIDTSTALGQRNMAILELLYGTGIRVSECVKIRVEDIDFELQTIFVQGKGNKERYVPLGGFAIRAIQTYLLESRHQLISQKSQSGNYLFLNARGNPLTTRGIRMIINSLVEDSAMTLHIHPHKLRHSFATHLLDNGADLRAVQELLGHAHLSSTQIYTHVSKDRLNHVYRGTHPRAKR</sequence>
<dbReference type="InterPro" id="IPR004107">
    <property type="entry name" value="Integrase_SAM-like_N"/>
</dbReference>
<dbReference type="NCBIfam" id="NF040815">
    <property type="entry name" value="recomb_XerA_Arch"/>
    <property type="match status" value="1"/>
</dbReference>
<comment type="subcellular location">
    <subcellularLocation>
        <location evidence="1 10">Cytoplasm</location>
    </subcellularLocation>
</comment>
<dbReference type="InterPro" id="IPR050090">
    <property type="entry name" value="Tyrosine_recombinase_XerCD"/>
</dbReference>
<evidence type="ECO:0000259" key="13">
    <source>
        <dbReference type="PROSITE" id="PS51900"/>
    </source>
</evidence>
<comment type="function">
    <text evidence="10">Site-specific tyrosine recombinase, which acts by catalyzing the cutting and rejoining of the recombining DNA molecules. The XerC-XerD complex is essential to convert dimers of the bacterial chromosome into monomers to permit their segregation at cell division. It also contributes to the segregational stability of plasmids.</text>
</comment>
<evidence type="ECO:0000313" key="15">
    <source>
        <dbReference type="Proteomes" id="UP000831537"/>
    </source>
</evidence>
<dbReference type="InterPro" id="IPR011931">
    <property type="entry name" value="Recomb_XerC"/>
</dbReference>
<protein>
    <recommendedName>
        <fullName evidence="10 11">Tyrosine recombinase XerC</fullName>
    </recommendedName>
</protein>
<keyword evidence="9 10" id="KW-0131">Cell cycle</keyword>
<evidence type="ECO:0000256" key="3">
    <source>
        <dbReference type="ARBA" id="ARBA00022490"/>
    </source>
</evidence>
<feature type="active site" evidence="10">
    <location>
        <position position="248"/>
    </location>
</feature>
<evidence type="ECO:0000256" key="5">
    <source>
        <dbReference type="ARBA" id="ARBA00022829"/>
    </source>
</evidence>
<dbReference type="InterPro" id="IPR010998">
    <property type="entry name" value="Integrase_recombinase_N"/>
</dbReference>
<name>A0ABY4GNL2_9BACI</name>
<feature type="active site" description="O-(3'-phospho-DNA)-tyrosine intermediate" evidence="10">
    <location>
        <position position="280"/>
    </location>
</feature>
<dbReference type="HAMAP" id="MF_01808">
    <property type="entry name" value="Recomb_XerC_XerD"/>
    <property type="match status" value="1"/>
</dbReference>
<dbReference type="RefSeq" id="WP_244745488.1">
    <property type="nucleotide sequence ID" value="NZ_CP095071.1"/>
</dbReference>
<evidence type="ECO:0000256" key="6">
    <source>
        <dbReference type="ARBA" id="ARBA00022908"/>
    </source>
</evidence>
<dbReference type="Gene3D" id="1.10.443.10">
    <property type="entry name" value="Intergrase catalytic core"/>
    <property type="match status" value="1"/>
</dbReference>
<dbReference type="InterPro" id="IPR011010">
    <property type="entry name" value="DNA_brk_join_enz"/>
</dbReference>
<dbReference type="InterPro" id="IPR013762">
    <property type="entry name" value="Integrase-like_cat_sf"/>
</dbReference>
<dbReference type="InterPro" id="IPR044068">
    <property type="entry name" value="CB"/>
</dbReference>
<feature type="active site" evidence="10">
    <location>
        <position position="148"/>
    </location>
</feature>
<evidence type="ECO:0000256" key="8">
    <source>
        <dbReference type="ARBA" id="ARBA00023172"/>
    </source>
</evidence>
<dbReference type="PROSITE" id="PS51900">
    <property type="entry name" value="CB"/>
    <property type="match status" value="1"/>
</dbReference>
<evidence type="ECO:0000256" key="10">
    <source>
        <dbReference type="HAMAP-Rule" id="MF_01808"/>
    </source>
</evidence>
<proteinExistence type="inferred from homology"/>
<organism evidence="14 15">
    <name type="scientific">Gracilibacillus salinarum</name>
    <dbReference type="NCBI Taxonomy" id="2932255"/>
    <lineage>
        <taxon>Bacteria</taxon>
        <taxon>Bacillati</taxon>
        <taxon>Bacillota</taxon>
        <taxon>Bacilli</taxon>
        <taxon>Bacillales</taxon>
        <taxon>Bacillaceae</taxon>
        <taxon>Gracilibacillus</taxon>
    </lineage>
</organism>
<feature type="active site" evidence="10">
    <location>
        <position position="271"/>
    </location>
</feature>
<reference evidence="14 15" key="1">
    <citation type="submission" date="2022-04" db="EMBL/GenBank/DDBJ databases">
        <title>Gracilibacillus sp. isolated from saltern.</title>
        <authorList>
            <person name="Won M."/>
            <person name="Lee C.-M."/>
            <person name="Woen H.-Y."/>
            <person name="Kwon S.-W."/>
        </authorList>
    </citation>
    <scope>NUCLEOTIDE SEQUENCE [LARGE SCALE GENOMIC DNA]</scope>
    <source>
        <strain evidence="14 15">SSPM10-3</strain>
    </source>
</reference>
<keyword evidence="6 10" id="KW-0229">DNA integration</keyword>
<keyword evidence="8 10" id="KW-0233">DNA recombination</keyword>
<keyword evidence="3 10" id="KW-0963">Cytoplasm</keyword>
<keyword evidence="15" id="KW-1185">Reference proteome</keyword>
<evidence type="ECO:0000256" key="1">
    <source>
        <dbReference type="ARBA" id="ARBA00004496"/>
    </source>
</evidence>
<dbReference type="NCBIfam" id="NF001399">
    <property type="entry name" value="PRK00283.1"/>
    <property type="match status" value="1"/>
</dbReference>
<feature type="active site" evidence="10">
    <location>
        <position position="172"/>
    </location>
</feature>
<dbReference type="EMBL" id="CP095071">
    <property type="protein sequence ID" value="UOQ85565.1"/>
    <property type="molecule type" value="Genomic_DNA"/>
</dbReference>
<dbReference type="Proteomes" id="UP000831537">
    <property type="component" value="Chromosome"/>
</dbReference>
<evidence type="ECO:0000259" key="12">
    <source>
        <dbReference type="PROSITE" id="PS51898"/>
    </source>
</evidence>
<evidence type="ECO:0000256" key="7">
    <source>
        <dbReference type="ARBA" id="ARBA00023125"/>
    </source>
</evidence>
<feature type="domain" description="Tyr recombinase" evidence="12">
    <location>
        <begin position="108"/>
        <end position="293"/>
    </location>
</feature>
<evidence type="ECO:0000256" key="11">
    <source>
        <dbReference type="NCBIfam" id="TIGR02224"/>
    </source>
</evidence>
<evidence type="ECO:0000256" key="9">
    <source>
        <dbReference type="ARBA" id="ARBA00023306"/>
    </source>
</evidence>
<evidence type="ECO:0000256" key="4">
    <source>
        <dbReference type="ARBA" id="ARBA00022618"/>
    </source>
</evidence>
<accession>A0ABY4GNL2</accession>
<dbReference type="InterPro" id="IPR002104">
    <property type="entry name" value="Integrase_catalytic"/>
</dbReference>
<dbReference type="InterPro" id="IPR023009">
    <property type="entry name" value="Tyrosine_recombinase_XerC/XerD"/>
</dbReference>
<dbReference type="SUPFAM" id="SSF56349">
    <property type="entry name" value="DNA breaking-rejoining enzymes"/>
    <property type="match status" value="1"/>
</dbReference>
<keyword evidence="5 10" id="KW-0159">Chromosome partition</keyword>
<dbReference type="Pfam" id="PF02899">
    <property type="entry name" value="Phage_int_SAM_1"/>
    <property type="match status" value="1"/>
</dbReference>
<feature type="domain" description="Core-binding (CB)" evidence="13">
    <location>
        <begin position="1"/>
        <end position="87"/>
    </location>
</feature>
<dbReference type="Gene3D" id="1.10.150.130">
    <property type="match status" value="1"/>
</dbReference>
<dbReference type="CDD" id="cd00798">
    <property type="entry name" value="INT_XerDC_C"/>
    <property type="match status" value="1"/>
</dbReference>
<dbReference type="NCBIfam" id="TIGR02224">
    <property type="entry name" value="recomb_XerC"/>
    <property type="match status" value="1"/>
</dbReference>
<dbReference type="PROSITE" id="PS51898">
    <property type="entry name" value="TYR_RECOMBINASE"/>
    <property type="match status" value="1"/>
</dbReference>
<gene>
    <name evidence="10 14" type="primary">xerC</name>
    <name evidence="14" type="ORF">MUN87_01275</name>
</gene>
<dbReference type="Pfam" id="PF00589">
    <property type="entry name" value="Phage_integrase"/>
    <property type="match status" value="1"/>
</dbReference>
<keyword evidence="4 10" id="KW-0132">Cell division</keyword>
<comment type="similarity">
    <text evidence="2 10">Belongs to the 'phage' integrase family. XerC subfamily.</text>
</comment>
<dbReference type="PANTHER" id="PTHR30349:SF77">
    <property type="entry name" value="TYROSINE RECOMBINASE XERC"/>
    <property type="match status" value="1"/>
</dbReference>
<evidence type="ECO:0000256" key="2">
    <source>
        <dbReference type="ARBA" id="ARBA00006657"/>
    </source>
</evidence>
<feature type="active site" evidence="10">
    <location>
        <position position="245"/>
    </location>
</feature>
<dbReference type="PANTHER" id="PTHR30349">
    <property type="entry name" value="PHAGE INTEGRASE-RELATED"/>
    <property type="match status" value="1"/>
</dbReference>
<comment type="subunit">
    <text evidence="10">Forms a cyclic heterotetrameric complex composed of two molecules of XerC and two molecules of XerD.</text>
</comment>
<evidence type="ECO:0000313" key="14">
    <source>
        <dbReference type="EMBL" id="UOQ85565.1"/>
    </source>
</evidence>
<keyword evidence="7 10" id="KW-0238">DNA-binding</keyword>